<protein>
    <submittedName>
        <fullName evidence="1">Uncharacterized protein</fullName>
    </submittedName>
</protein>
<organism evidence="1">
    <name type="scientific">Oryza brachyantha</name>
    <name type="common">malo sina</name>
    <dbReference type="NCBI Taxonomy" id="4533"/>
    <lineage>
        <taxon>Eukaryota</taxon>
        <taxon>Viridiplantae</taxon>
        <taxon>Streptophyta</taxon>
        <taxon>Embryophyta</taxon>
        <taxon>Tracheophyta</taxon>
        <taxon>Spermatophyta</taxon>
        <taxon>Magnoliopsida</taxon>
        <taxon>Liliopsida</taxon>
        <taxon>Poales</taxon>
        <taxon>Poaceae</taxon>
        <taxon>BOP clade</taxon>
        <taxon>Oryzoideae</taxon>
        <taxon>Oryzeae</taxon>
        <taxon>Oryzinae</taxon>
        <taxon>Oryza</taxon>
    </lineage>
</organism>
<dbReference type="AlphaFoldDB" id="J3ML85"/>
<dbReference type="HOGENOM" id="CLU_1848205_0_0_1"/>
<reference evidence="1" key="1">
    <citation type="journal article" date="2013" name="Nat. Commun.">
        <title>Whole-genome sequencing of Oryza brachyantha reveals mechanisms underlying Oryza genome evolution.</title>
        <authorList>
            <person name="Chen J."/>
            <person name="Huang Q."/>
            <person name="Gao D."/>
            <person name="Wang J."/>
            <person name="Lang Y."/>
            <person name="Liu T."/>
            <person name="Li B."/>
            <person name="Bai Z."/>
            <person name="Luis Goicoechea J."/>
            <person name="Liang C."/>
            <person name="Chen C."/>
            <person name="Zhang W."/>
            <person name="Sun S."/>
            <person name="Liao Y."/>
            <person name="Zhang X."/>
            <person name="Yang L."/>
            <person name="Song C."/>
            <person name="Wang M."/>
            <person name="Shi J."/>
            <person name="Liu G."/>
            <person name="Liu J."/>
            <person name="Zhou H."/>
            <person name="Zhou W."/>
            <person name="Yu Q."/>
            <person name="An N."/>
            <person name="Chen Y."/>
            <person name="Cai Q."/>
            <person name="Wang B."/>
            <person name="Liu B."/>
            <person name="Min J."/>
            <person name="Huang Y."/>
            <person name="Wu H."/>
            <person name="Li Z."/>
            <person name="Zhang Y."/>
            <person name="Yin Y."/>
            <person name="Song W."/>
            <person name="Jiang J."/>
            <person name="Jackson S.A."/>
            <person name="Wing R.A."/>
            <person name="Wang J."/>
            <person name="Chen M."/>
        </authorList>
    </citation>
    <scope>NUCLEOTIDE SEQUENCE [LARGE SCALE GENOMIC DNA]</scope>
    <source>
        <strain evidence="1">cv. IRGC 101232</strain>
    </source>
</reference>
<reference evidence="1" key="2">
    <citation type="submission" date="2013-04" db="UniProtKB">
        <authorList>
            <consortium name="EnsemblPlants"/>
        </authorList>
    </citation>
    <scope>IDENTIFICATION</scope>
</reference>
<sequence>MVVFHGWPSTFRARQWRLSYLKSKPRIFRETFPVWPSTSRLGLTICKFFKDLNGITRNYCASAHHTQSLLSLNNAGHDGCCIRFYVQRQIQVATTDVQCNESSTPQISYRELASWNLDDRGSNQKYKNTINLPNHGLDF</sequence>
<dbReference type="EnsemblPlants" id="OB07G21670.1">
    <property type="protein sequence ID" value="OB07G21670.1"/>
    <property type="gene ID" value="OB07G21670"/>
</dbReference>
<dbReference type="Gramene" id="OB07G21670.1">
    <property type="protein sequence ID" value="OB07G21670.1"/>
    <property type="gene ID" value="OB07G21670"/>
</dbReference>
<evidence type="ECO:0000313" key="2">
    <source>
        <dbReference type="Proteomes" id="UP000006038"/>
    </source>
</evidence>
<keyword evidence="2" id="KW-1185">Reference proteome</keyword>
<proteinExistence type="predicted"/>
<name>J3ML85_ORYBR</name>
<evidence type="ECO:0000313" key="1">
    <source>
        <dbReference type="EnsemblPlants" id="OB07G21670.1"/>
    </source>
</evidence>
<accession>J3ML85</accession>
<dbReference type="Proteomes" id="UP000006038">
    <property type="component" value="Chromosome 7"/>
</dbReference>